<feature type="compositionally biased region" description="Low complexity" evidence="7">
    <location>
        <begin position="172"/>
        <end position="183"/>
    </location>
</feature>
<dbReference type="AlphaFoldDB" id="A0A818XEK5"/>
<name>A0A818XEK5_9BILA</name>
<feature type="domain" description="Protein kinase" evidence="8">
    <location>
        <begin position="193"/>
        <end position="444"/>
    </location>
</feature>
<feature type="region of interest" description="Disordered" evidence="7">
    <location>
        <begin position="711"/>
        <end position="752"/>
    </location>
</feature>
<evidence type="ECO:0000259" key="8">
    <source>
        <dbReference type="PROSITE" id="PS50011"/>
    </source>
</evidence>
<dbReference type="SMART" id="SM00220">
    <property type="entry name" value="S_TKc"/>
    <property type="match status" value="1"/>
</dbReference>
<feature type="region of interest" description="Disordered" evidence="7">
    <location>
        <begin position="537"/>
        <end position="558"/>
    </location>
</feature>
<evidence type="ECO:0000256" key="6">
    <source>
        <dbReference type="PROSITE-ProRule" id="PRU10141"/>
    </source>
</evidence>
<dbReference type="Proteomes" id="UP000663866">
    <property type="component" value="Unassembled WGS sequence"/>
</dbReference>
<keyword evidence="2" id="KW-0808">Transferase</keyword>
<feature type="compositionally biased region" description="Polar residues" evidence="7">
    <location>
        <begin position="537"/>
        <end position="549"/>
    </location>
</feature>
<feature type="region of interest" description="Disordered" evidence="7">
    <location>
        <begin position="854"/>
        <end position="918"/>
    </location>
</feature>
<dbReference type="FunFam" id="3.30.200.20:FF:000042">
    <property type="entry name" value="Aurora kinase A"/>
    <property type="match status" value="1"/>
</dbReference>
<dbReference type="GO" id="GO:0000226">
    <property type="term" value="P:microtubule cytoskeleton organization"/>
    <property type="evidence" value="ECO:0007669"/>
    <property type="project" value="TreeGrafter"/>
</dbReference>
<dbReference type="InterPro" id="IPR011009">
    <property type="entry name" value="Kinase-like_dom_sf"/>
</dbReference>
<proteinExistence type="predicted"/>
<dbReference type="PROSITE" id="PS00108">
    <property type="entry name" value="PROTEIN_KINASE_ST"/>
    <property type="match status" value="1"/>
</dbReference>
<organism evidence="9 10">
    <name type="scientific">Rotaria magnacalcarata</name>
    <dbReference type="NCBI Taxonomy" id="392030"/>
    <lineage>
        <taxon>Eukaryota</taxon>
        <taxon>Metazoa</taxon>
        <taxon>Spiralia</taxon>
        <taxon>Gnathifera</taxon>
        <taxon>Rotifera</taxon>
        <taxon>Eurotatoria</taxon>
        <taxon>Bdelloidea</taxon>
        <taxon>Philodinida</taxon>
        <taxon>Philodinidae</taxon>
        <taxon>Rotaria</taxon>
    </lineage>
</organism>
<evidence type="ECO:0000313" key="9">
    <source>
        <dbReference type="EMBL" id="CAF3736428.1"/>
    </source>
</evidence>
<feature type="region of interest" description="Disordered" evidence="7">
    <location>
        <begin position="1"/>
        <end position="68"/>
    </location>
</feature>
<keyword evidence="5 6" id="KW-0067">ATP-binding</keyword>
<keyword evidence="1" id="KW-0723">Serine/threonine-protein kinase</keyword>
<evidence type="ECO:0000256" key="4">
    <source>
        <dbReference type="ARBA" id="ARBA00022777"/>
    </source>
</evidence>
<feature type="compositionally biased region" description="Low complexity" evidence="7">
    <location>
        <begin position="22"/>
        <end position="32"/>
    </location>
</feature>
<dbReference type="PROSITE" id="PS00107">
    <property type="entry name" value="PROTEIN_KINASE_ATP"/>
    <property type="match status" value="1"/>
</dbReference>
<dbReference type="InterPro" id="IPR000719">
    <property type="entry name" value="Prot_kinase_dom"/>
</dbReference>
<dbReference type="FunFam" id="1.10.510.10:FF:000571">
    <property type="entry name" value="Maternal embryonic leucine zipper kinase"/>
    <property type="match status" value="1"/>
</dbReference>
<dbReference type="InterPro" id="IPR008271">
    <property type="entry name" value="Ser/Thr_kinase_AS"/>
</dbReference>
<sequence>MLFSSTQPPHIPSSTADSQYDTTTGYSSSSYTRWPRSVGKSSTATRTSTSTSSRRHKYPNEQHSDILHYQHTRAQPPIYSELSPRRSVINNILPIQRVDDIIMVSERISFRAKLENNKRRSLSNDDILVEMSNGAPNGNARQRIRHSNWSSLGSLNSFGESTTTPPSSQEHTGSSGSNTNGSGQQRETLHSRFDFKQTLGKGTYGKVKLALDKRKNEQVAIKTIKKSRIENPHDLARIRREIDFMTSLNHPYIIKIKEVYESREKIILVMEYANGGELYDYLNRMKRIPESQARAIFRQIVSAVHFLHKNQIVHRDLKLENILIDHSGDIKLADFGLSNSWSPRRLLHTFCGSPLYASPEIVSGIPYYGPEVDCWSLGVLLYTLVYGSMPFQGGDYTRLVRNITSGDFIQPREQSGALGLIRKCLTVIPSKRFTIDDIATHWWVNLGYKYPPVHYYLTPAMKQNGTLMPSHIPAITYDETAVKDNDFVTKNIKSSAPVYIQSVPVQNGHKTDIQMKYKPITNGYNSIPNGYNSIQRTQRLNSKSEQTPKSSRRTSKERHYGGALSLIQYCLKPDANNRATTKDILRHKWLANGPVLSIQLRSAAAAAAAAASTPFHSNNDQNSLNNNYDKTRLRTATLENSISPSNSLVELELHTSSFFDTARLRDNTPINKEQQRRNRVSAIPISTRYLSSNNGKADTTLLSRPTYRRPVSLSLDPQHSNHEPLQMQSANNRHAQQTVPSTSTRTTPYDNNNNNNNRYHTLQATNHFISPTSSESTTTTMPTSSYITSNDLDLAPNDLKCKTIYKYTSPSTKTEHNITTNLPNSTTTTTTTVAPSVFTTSAIKFAPVPTRRISPLKDQENNSSNSTARLLNTTTSNPSHSIDDSINNAFTTTNNNNIEQHSSLTKLDSPTSYNTQKNRLLDDNNNLVSLKVYE</sequence>
<keyword evidence="3 6" id="KW-0547">Nucleotide-binding</keyword>
<feature type="compositionally biased region" description="Polar residues" evidence="7">
    <location>
        <begin position="861"/>
        <end position="886"/>
    </location>
</feature>
<dbReference type="GO" id="GO:0005524">
    <property type="term" value="F:ATP binding"/>
    <property type="evidence" value="ECO:0007669"/>
    <property type="project" value="UniProtKB-UniRule"/>
</dbReference>
<accession>A0A818XEK5</accession>
<feature type="compositionally biased region" description="Polar residues" evidence="7">
    <location>
        <begin position="1"/>
        <end position="21"/>
    </location>
</feature>
<gene>
    <name evidence="9" type="ORF">OVN521_LOCUS297</name>
</gene>
<reference evidence="9" key="1">
    <citation type="submission" date="2021-02" db="EMBL/GenBank/DDBJ databases">
        <authorList>
            <person name="Nowell W R."/>
        </authorList>
    </citation>
    <scope>NUCLEOTIDE SEQUENCE</scope>
</reference>
<evidence type="ECO:0000256" key="2">
    <source>
        <dbReference type="ARBA" id="ARBA00022679"/>
    </source>
</evidence>
<dbReference type="PANTHER" id="PTHR24346">
    <property type="entry name" value="MAP/MICROTUBULE AFFINITY-REGULATING KINASE"/>
    <property type="match status" value="1"/>
</dbReference>
<dbReference type="GO" id="GO:0005737">
    <property type="term" value="C:cytoplasm"/>
    <property type="evidence" value="ECO:0007669"/>
    <property type="project" value="TreeGrafter"/>
</dbReference>
<dbReference type="InterPro" id="IPR017441">
    <property type="entry name" value="Protein_kinase_ATP_BS"/>
</dbReference>
<evidence type="ECO:0000313" key="10">
    <source>
        <dbReference type="Proteomes" id="UP000663866"/>
    </source>
</evidence>
<dbReference type="Pfam" id="PF00069">
    <property type="entry name" value="Pkinase"/>
    <property type="match status" value="1"/>
</dbReference>
<evidence type="ECO:0000256" key="7">
    <source>
        <dbReference type="SAM" id="MobiDB-lite"/>
    </source>
</evidence>
<feature type="binding site" evidence="6">
    <location>
        <position position="226"/>
    </location>
    <ligand>
        <name>ATP</name>
        <dbReference type="ChEBI" id="CHEBI:30616"/>
    </ligand>
</feature>
<dbReference type="PROSITE" id="PS50011">
    <property type="entry name" value="PROTEIN_KINASE_DOM"/>
    <property type="match status" value="1"/>
</dbReference>
<evidence type="ECO:0000256" key="5">
    <source>
        <dbReference type="ARBA" id="ARBA00022840"/>
    </source>
</evidence>
<feature type="compositionally biased region" description="Low complexity" evidence="7">
    <location>
        <begin position="41"/>
        <end position="52"/>
    </location>
</feature>
<protein>
    <recommendedName>
        <fullName evidence="8">Protein kinase domain-containing protein</fullName>
    </recommendedName>
</protein>
<feature type="compositionally biased region" description="Polar residues" evidence="7">
    <location>
        <begin position="898"/>
        <end position="918"/>
    </location>
</feature>
<keyword evidence="4" id="KW-0418">Kinase</keyword>
<feature type="compositionally biased region" description="Polar residues" evidence="7">
    <location>
        <begin position="151"/>
        <end position="171"/>
    </location>
</feature>
<dbReference type="EMBL" id="CAJOBG010000015">
    <property type="protein sequence ID" value="CAF3736428.1"/>
    <property type="molecule type" value="Genomic_DNA"/>
</dbReference>
<feature type="compositionally biased region" description="Basic and acidic residues" evidence="7">
    <location>
        <begin position="58"/>
        <end position="68"/>
    </location>
</feature>
<dbReference type="SUPFAM" id="SSF56112">
    <property type="entry name" value="Protein kinase-like (PK-like)"/>
    <property type="match status" value="1"/>
</dbReference>
<dbReference type="GO" id="GO:0035556">
    <property type="term" value="P:intracellular signal transduction"/>
    <property type="evidence" value="ECO:0007669"/>
    <property type="project" value="TreeGrafter"/>
</dbReference>
<evidence type="ECO:0000256" key="1">
    <source>
        <dbReference type="ARBA" id="ARBA00022527"/>
    </source>
</evidence>
<feature type="compositionally biased region" description="Low complexity" evidence="7">
    <location>
        <begin position="887"/>
        <end position="897"/>
    </location>
</feature>
<evidence type="ECO:0000256" key="3">
    <source>
        <dbReference type="ARBA" id="ARBA00022741"/>
    </source>
</evidence>
<dbReference type="PANTHER" id="PTHR24346:SF93">
    <property type="entry name" value="NUAK FAMILY SNF1-LIKE KINASE 1"/>
    <property type="match status" value="1"/>
</dbReference>
<comment type="caution">
    <text evidence="9">The sequence shown here is derived from an EMBL/GenBank/DDBJ whole genome shotgun (WGS) entry which is preliminary data.</text>
</comment>
<feature type="region of interest" description="Disordered" evidence="7">
    <location>
        <begin position="151"/>
        <end position="187"/>
    </location>
</feature>
<feature type="compositionally biased region" description="Polar residues" evidence="7">
    <location>
        <begin position="726"/>
        <end position="750"/>
    </location>
</feature>
<dbReference type="Gene3D" id="1.10.510.10">
    <property type="entry name" value="Transferase(Phosphotransferase) domain 1"/>
    <property type="match status" value="2"/>
</dbReference>
<keyword evidence="10" id="KW-1185">Reference proteome</keyword>
<dbReference type="GO" id="GO:0050321">
    <property type="term" value="F:tau-protein kinase activity"/>
    <property type="evidence" value="ECO:0007669"/>
    <property type="project" value="TreeGrafter"/>
</dbReference>